<comment type="caution">
    <text evidence="1">The sequence shown here is derived from an EMBL/GenBank/DDBJ whole genome shotgun (WGS) entry which is preliminary data.</text>
</comment>
<dbReference type="AlphaFoldDB" id="A0AA43T2H2"/>
<accession>A0AA43T2H2</accession>
<evidence type="ECO:0000313" key="1">
    <source>
        <dbReference type="EMBL" id="MDH7889072.1"/>
    </source>
</evidence>
<dbReference type="Proteomes" id="UP001161916">
    <property type="component" value="Unassembled WGS sequence"/>
</dbReference>
<organism evidence="1 2">
    <name type="scientific">Bifidobacterium catenulatum subsp. kashiwanohense</name>
    <dbReference type="NCBI Taxonomy" id="630129"/>
    <lineage>
        <taxon>Bacteria</taxon>
        <taxon>Bacillati</taxon>
        <taxon>Actinomycetota</taxon>
        <taxon>Actinomycetes</taxon>
        <taxon>Bifidobacteriales</taxon>
        <taxon>Bifidobacteriaceae</taxon>
        <taxon>Bifidobacterium</taxon>
    </lineage>
</organism>
<dbReference type="RefSeq" id="WP_281105267.1">
    <property type="nucleotide sequence ID" value="NZ_JAOPMH010000001.1"/>
</dbReference>
<evidence type="ECO:0000313" key="2">
    <source>
        <dbReference type="Proteomes" id="UP001161916"/>
    </source>
</evidence>
<reference evidence="1" key="1">
    <citation type="submission" date="2022-09" db="EMBL/GenBank/DDBJ databases">
        <authorList>
            <person name="Orihara K."/>
        </authorList>
    </citation>
    <scope>NUCLEOTIDE SEQUENCE</scope>
    <source>
        <strain evidence="1">YIT 13062</strain>
    </source>
</reference>
<sequence>MSELTVLDPIEKLFANARGQICDRFRVNKLKRKLRIIGDITSLTEEQFVGSFGSDCARIVGNRLRKNGVNDRNDEHCGLSLSGSASERL</sequence>
<protein>
    <submittedName>
        <fullName evidence="1">Uncharacterized protein</fullName>
    </submittedName>
</protein>
<gene>
    <name evidence="1" type="ORF">OB951_00310</name>
</gene>
<dbReference type="EMBL" id="JAOPMH010000001">
    <property type="protein sequence ID" value="MDH7889072.1"/>
    <property type="molecule type" value="Genomic_DNA"/>
</dbReference>
<proteinExistence type="predicted"/>
<reference evidence="1" key="2">
    <citation type="journal article" date="2023" name="Gut Microbes">
        <title>Characterization of Bifidobacterium kashiwanohense that utilizes both milk- and plant-derived oligosaccharides.</title>
        <authorList>
            <person name="Orihara K."/>
            <person name="Yahagi K."/>
            <person name="Saito Y."/>
            <person name="Watanabe Y."/>
            <person name="Sasai T."/>
            <person name="Hara T."/>
            <person name="Tsukuda N."/>
            <person name="Oki K."/>
            <person name="Fujimoto J."/>
            <person name="Matsuki T."/>
        </authorList>
    </citation>
    <scope>NUCLEOTIDE SEQUENCE</scope>
    <source>
        <strain evidence="1">YIT 13062</strain>
    </source>
</reference>
<name>A0AA43T2H2_9BIFI</name>